<accession>A0A183A6G2</accession>
<dbReference type="EMBL" id="UZAN01039686">
    <property type="protein sequence ID" value="VDP66764.1"/>
    <property type="molecule type" value="Genomic_DNA"/>
</dbReference>
<evidence type="ECO:0000259" key="3">
    <source>
        <dbReference type="PROSITE" id="PS51192"/>
    </source>
</evidence>
<reference evidence="7" key="1">
    <citation type="submission" date="2016-06" db="UniProtKB">
        <authorList>
            <consortium name="WormBaseParasite"/>
        </authorList>
    </citation>
    <scope>IDENTIFICATION</scope>
</reference>
<dbReference type="InterPro" id="IPR000185">
    <property type="entry name" value="SecA"/>
</dbReference>
<evidence type="ECO:0000313" key="7">
    <source>
        <dbReference type="WBParaSite" id="ECPE_0000254701-mRNA-1"/>
    </source>
</evidence>
<sequence>MFAVAKCLDGHKVDIVTTSDELAIPQSEAHKAFFKLFGLSGAHNKVDNWKVDNCYGADIVYGAVENFLSDILHQEFYKYNRRGQRNHDVVVVDEVDSMFIDEQNSSVHLCSGTPGMNHLLPILSTIRAQVNRAEQYIREQDDQLYYINYEAQKESQNDDELVNELLLGVAQENIKLYTSGEESNVIRQLLEPGQIFIAINIAGRGADVQPSLSVENNGGMHVCIRFPPSNERVQRQNVGRTSRTGNKGTSQFIVLDTQGRSTEQIRQARDFVEKKKLMENQRRVEKLVANDKAFQQYSTILNDIDCEYDRAAVEERLVIWLKMQHGVWDDTGEVTNSDFAAFKKRTLEDKENGNLIQYPYYYVLKGNSFLIRGEYKKAIDDQTSTDSRPMDRAPDYAQEQATAIMRTKKNLRTMLTNQLIDIMCGIVKDGFYKPVTGYVVDKREDRVWKSFSHKINLELSLYQAQRRIIFRSDPTKRHRLDPDELKNLDNENTRIQAQNIVTNLKNGGKVGIGELPYAAHALRRPITVLDEHGNVFVNIRAGQEGDPIKKINMIKIRADEALLPVITDLSNELKTRLLEYEQYEKKSGSSKHQHRECKRVWRCFWKTEMMMGAMWVEFDNGTHFQALTLSGPIDSPVEKRYVKDKVVSQLIL</sequence>
<organism evidence="7">
    <name type="scientific">Echinostoma caproni</name>
    <dbReference type="NCBI Taxonomy" id="27848"/>
    <lineage>
        <taxon>Eukaryota</taxon>
        <taxon>Metazoa</taxon>
        <taxon>Spiralia</taxon>
        <taxon>Lophotrochozoa</taxon>
        <taxon>Platyhelminthes</taxon>
        <taxon>Trematoda</taxon>
        <taxon>Digenea</taxon>
        <taxon>Plagiorchiida</taxon>
        <taxon>Echinostomata</taxon>
        <taxon>Echinostomatoidea</taxon>
        <taxon>Echinostomatidae</taxon>
        <taxon>Echinostoma</taxon>
    </lineage>
</organism>
<keyword evidence="6" id="KW-1185">Reference proteome</keyword>
<gene>
    <name evidence="5" type="ORF">ECPE_LOCUS2547</name>
</gene>
<proteinExistence type="predicted"/>
<dbReference type="Pfam" id="PF07517">
    <property type="entry name" value="SecA_DEAD"/>
    <property type="match status" value="1"/>
</dbReference>
<evidence type="ECO:0000256" key="2">
    <source>
        <dbReference type="ARBA" id="ARBA00023010"/>
    </source>
</evidence>
<dbReference type="GO" id="GO:0006605">
    <property type="term" value="P:protein targeting"/>
    <property type="evidence" value="ECO:0007669"/>
    <property type="project" value="InterPro"/>
</dbReference>
<feature type="domain" description="Helicase ATP-binding" evidence="3">
    <location>
        <begin position="1"/>
        <end position="132"/>
    </location>
</feature>
<dbReference type="PANTHER" id="PTHR30612:SF0">
    <property type="entry name" value="CHLOROPLAST PROTEIN-TRANSPORTING ATPASE"/>
    <property type="match status" value="1"/>
</dbReference>
<dbReference type="PROSITE" id="PS51192">
    <property type="entry name" value="HELICASE_ATP_BIND_1"/>
    <property type="match status" value="1"/>
</dbReference>
<keyword evidence="1" id="KW-0653">Protein transport</keyword>
<dbReference type="PANTHER" id="PTHR30612">
    <property type="entry name" value="SECA INNER MEMBRANE COMPONENT OF SEC PROTEIN SECRETION SYSTEM"/>
    <property type="match status" value="1"/>
</dbReference>
<keyword evidence="1" id="KW-0813">Transport</keyword>
<feature type="domain" description="SecA family profile" evidence="4">
    <location>
        <begin position="1"/>
        <end position="281"/>
    </location>
</feature>
<dbReference type="Gene3D" id="3.40.50.300">
    <property type="entry name" value="P-loop containing nucleotide triphosphate hydrolases"/>
    <property type="match status" value="2"/>
</dbReference>
<dbReference type="GO" id="GO:0016020">
    <property type="term" value="C:membrane"/>
    <property type="evidence" value="ECO:0007669"/>
    <property type="project" value="InterPro"/>
</dbReference>
<dbReference type="SUPFAM" id="SSF52540">
    <property type="entry name" value="P-loop containing nucleoside triphosphate hydrolases"/>
    <property type="match status" value="1"/>
</dbReference>
<keyword evidence="2" id="KW-0811">Translocation</keyword>
<dbReference type="OrthoDB" id="10067052at2759"/>
<evidence type="ECO:0000259" key="4">
    <source>
        <dbReference type="PROSITE" id="PS51196"/>
    </source>
</evidence>
<evidence type="ECO:0000313" key="6">
    <source>
        <dbReference type="Proteomes" id="UP000272942"/>
    </source>
</evidence>
<evidence type="ECO:0000313" key="5">
    <source>
        <dbReference type="EMBL" id="VDP66764.1"/>
    </source>
</evidence>
<dbReference type="InterPro" id="IPR011115">
    <property type="entry name" value="SecA_DEAD"/>
</dbReference>
<dbReference type="Proteomes" id="UP000272942">
    <property type="component" value="Unassembled WGS sequence"/>
</dbReference>
<dbReference type="InterPro" id="IPR014001">
    <property type="entry name" value="Helicase_ATP-bd"/>
</dbReference>
<dbReference type="GO" id="GO:0005524">
    <property type="term" value="F:ATP binding"/>
    <property type="evidence" value="ECO:0007669"/>
    <property type="project" value="InterPro"/>
</dbReference>
<reference evidence="5 6" key="2">
    <citation type="submission" date="2018-11" db="EMBL/GenBank/DDBJ databases">
        <authorList>
            <consortium name="Pathogen Informatics"/>
        </authorList>
    </citation>
    <scope>NUCLEOTIDE SEQUENCE [LARGE SCALE GENOMIC DNA]</scope>
    <source>
        <strain evidence="5 6">Egypt</strain>
    </source>
</reference>
<dbReference type="PROSITE" id="PS51196">
    <property type="entry name" value="SECA_MOTOR_DEAD"/>
    <property type="match status" value="1"/>
</dbReference>
<name>A0A183A6G2_9TREM</name>
<dbReference type="InterPro" id="IPR014018">
    <property type="entry name" value="SecA_motor_DEAD"/>
</dbReference>
<protein>
    <submittedName>
        <fullName evidence="7">Chloroplast protein-transporting ATPase</fullName>
    </submittedName>
</protein>
<dbReference type="GO" id="GO:0017038">
    <property type="term" value="P:protein import"/>
    <property type="evidence" value="ECO:0007669"/>
    <property type="project" value="InterPro"/>
</dbReference>
<evidence type="ECO:0000256" key="1">
    <source>
        <dbReference type="ARBA" id="ARBA00022927"/>
    </source>
</evidence>
<dbReference type="WBParaSite" id="ECPE_0000254701-mRNA-1">
    <property type="protein sequence ID" value="ECPE_0000254701-mRNA-1"/>
    <property type="gene ID" value="ECPE_0000254701"/>
</dbReference>
<dbReference type="GO" id="GO:0006886">
    <property type="term" value="P:intracellular protein transport"/>
    <property type="evidence" value="ECO:0007669"/>
    <property type="project" value="InterPro"/>
</dbReference>
<dbReference type="InterPro" id="IPR027417">
    <property type="entry name" value="P-loop_NTPase"/>
</dbReference>
<dbReference type="AlphaFoldDB" id="A0A183A6G2"/>